<evidence type="ECO:0000313" key="3">
    <source>
        <dbReference type="Proteomes" id="UP000699462"/>
    </source>
</evidence>
<evidence type="ECO:0000313" key="2">
    <source>
        <dbReference type="EMBL" id="KAF8567081.1"/>
    </source>
</evidence>
<protein>
    <submittedName>
        <fullName evidence="2">Uncharacterized protein</fullName>
    </submittedName>
</protein>
<comment type="caution">
    <text evidence="2">The sequence shown here is derived from an EMBL/GenBank/DDBJ whole genome shotgun (WGS) entry which is preliminary data.</text>
</comment>
<accession>A0A8T0DK04</accession>
<keyword evidence="3" id="KW-1185">Reference proteome</keyword>
<dbReference type="EMBL" id="JTDF01004227">
    <property type="protein sequence ID" value="KAF8567081.1"/>
    <property type="molecule type" value="Genomic_DNA"/>
</dbReference>
<name>A0A8T0DK04_9TREM</name>
<reference evidence="2 3" key="1">
    <citation type="submission" date="2019-07" db="EMBL/GenBank/DDBJ databases">
        <title>Annotation for the trematode Paragonimus westermani.</title>
        <authorList>
            <person name="Choi Y.-J."/>
        </authorList>
    </citation>
    <scope>NUCLEOTIDE SEQUENCE [LARGE SCALE GENOMIC DNA]</scope>
    <source>
        <strain evidence="2">180907_Pwestermani</strain>
    </source>
</reference>
<proteinExistence type="predicted"/>
<evidence type="ECO:0000256" key="1">
    <source>
        <dbReference type="SAM" id="Coils"/>
    </source>
</evidence>
<gene>
    <name evidence="2" type="ORF">P879_07854</name>
</gene>
<feature type="coiled-coil region" evidence="1">
    <location>
        <begin position="19"/>
        <end position="140"/>
    </location>
</feature>
<keyword evidence="1" id="KW-0175">Coiled coil</keyword>
<sequence>MEELLYTNESVDDGSESNNQSFIEKLYQLQHEKESLKKENAKLQVQLDSADETIKDCFNRVVVLSQEVQSFSEAASERNQLMEQLEDVQAKYAALSALHEEQVQHSCLSDNELKRAKETHVGLLEKISSLERQLVEKNAQVFELVDVLNEYEVCII</sequence>
<dbReference type="AlphaFoldDB" id="A0A8T0DK04"/>
<organism evidence="2 3">
    <name type="scientific">Paragonimus westermani</name>
    <dbReference type="NCBI Taxonomy" id="34504"/>
    <lineage>
        <taxon>Eukaryota</taxon>
        <taxon>Metazoa</taxon>
        <taxon>Spiralia</taxon>
        <taxon>Lophotrochozoa</taxon>
        <taxon>Platyhelminthes</taxon>
        <taxon>Trematoda</taxon>
        <taxon>Digenea</taxon>
        <taxon>Plagiorchiida</taxon>
        <taxon>Troglotremata</taxon>
        <taxon>Troglotrematidae</taxon>
        <taxon>Paragonimus</taxon>
    </lineage>
</organism>
<dbReference type="OrthoDB" id="6259817at2759"/>
<dbReference type="Proteomes" id="UP000699462">
    <property type="component" value="Unassembled WGS sequence"/>
</dbReference>